<reference evidence="3" key="1">
    <citation type="submission" date="2022-01" db="EMBL/GenBank/DDBJ databases">
        <authorList>
            <person name="King R."/>
        </authorList>
    </citation>
    <scope>NUCLEOTIDE SEQUENCE</scope>
</reference>
<dbReference type="EMBL" id="OU895877">
    <property type="protein sequence ID" value="CAG9799610.1"/>
    <property type="molecule type" value="Genomic_DNA"/>
</dbReference>
<feature type="compositionally biased region" description="Acidic residues" evidence="1">
    <location>
        <begin position="562"/>
        <end position="575"/>
    </location>
</feature>
<evidence type="ECO:0000313" key="3">
    <source>
        <dbReference type="EMBL" id="CAG9799610.1"/>
    </source>
</evidence>
<keyword evidence="2" id="KW-0812">Transmembrane</keyword>
<name>A0A9N9RLU3_9DIPT</name>
<sequence length="732" mass="82907">MTTLKSKEYLNFLEFLIRFMITTKVDSKSLIYIRSKELVVSKSAWWKCLKRTVSRVKASCSSWLLLIIIFRVPEICALKNNSSTLASSTIASMTSLTYHATMLVPTANIVNSVKEKFITVSEKDKVIMGLSKNNNEDYDGEDSDEDDEEEIYDYNDRLNYSANGMMVGSHCEYTCDKRLRHVFCNPRSKKCECEKNYPVSIAKKLGEQCFYDLTCLHNDENSVCMQINHNAICDCKEGYHIVTHLKPTKRTFCTQDSISPDLPTLLGVSTGIFVLAGLICMVLHLFSKTKYPRTRNFADAHHAGPPVFFASDTGIPLTIQSNRPSSRSSQRSTGSIGSTRSFTRRSSGILHSKGVNVSQSRQGSARSAAILLYSYHLTQLNALNDKSSSQINNNNNSNAKANNLNNINICSQNYSNHFMAKYIEQQLEDQKRLLYLEIPALKNHNSLMRKLRLNLKSESDLSQLDTYEHAQHLIGNNPLHRKLHRKLFKRTTTIDDNDRFNNDKAEVDERSGVANDLFPNKSTDNVDLNGSSESRIHNISLRTNPSTTDGGYTNPMAFSSFDDLDDQSSDYDSDNDERKDYHRTFLFGNQEIIIAALPTPASEGPSIAITSLVVTECTQQSDKKFKKGGSRRPSLASVHSTTSSIRSYSSRRFEQEVRDKELRQEMKKQLCRLQEQQQLQKLRPTIIIGDSVPYTIQTKQSPHILTPNSTDELLPSVEENDEFSPQFDRKNP</sequence>
<feature type="transmembrane region" description="Helical" evidence="2">
    <location>
        <begin position="265"/>
        <end position="286"/>
    </location>
</feature>
<evidence type="ECO:0000256" key="2">
    <source>
        <dbReference type="SAM" id="Phobius"/>
    </source>
</evidence>
<protein>
    <submittedName>
        <fullName evidence="3">Uncharacterized protein</fullName>
    </submittedName>
</protein>
<evidence type="ECO:0000313" key="4">
    <source>
        <dbReference type="Proteomes" id="UP001153620"/>
    </source>
</evidence>
<proteinExistence type="predicted"/>
<feature type="compositionally biased region" description="Polar residues" evidence="1">
    <location>
        <begin position="699"/>
        <end position="711"/>
    </location>
</feature>
<feature type="compositionally biased region" description="Low complexity" evidence="1">
    <location>
        <begin position="640"/>
        <end position="650"/>
    </location>
</feature>
<dbReference type="AlphaFoldDB" id="A0A9N9RLU3"/>
<feature type="compositionally biased region" description="Polar residues" evidence="1">
    <location>
        <begin position="520"/>
        <end position="531"/>
    </location>
</feature>
<feature type="region of interest" description="Disordered" evidence="1">
    <location>
        <begin position="699"/>
        <end position="732"/>
    </location>
</feature>
<organism evidence="3 4">
    <name type="scientific">Chironomus riparius</name>
    <dbReference type="NCBI Taxonomy" id="315576"/>
    <lineage>
        <taxon>Eukaryota</taxon>
        <taxon>Metazoa</taxon>
        <taxon>Ecdysozoa</taxon>
        <taxon>Arthropoda</taxon>
        <taxon>Hexapoda</taxon>
        <taxon>Insecta</taxon>
        <taxon>Pterygota</taxon>
        <taxon>Neoptera</taxon>
        <taxon>Endopterygota</taxon>
        <taxon>Diptera</taxon>
        <taxon>Nematocera</taxon>
        <taxon>Chironomoidea</taxon>
        <taxon>Chironomidae</taxon>
        <taxon>Chironominae</taxon>
        <taxon>Chironomus</taxon>
    </lineage>
</organism>
<feature type="region of interest" description="Disordered" evidence="1">
    <location>
        <begin position="512"/>
        <end position="531"/>
    </location>
</feature>
<accession>A0A9N9RLU3</accession>
<feature type="region of interest" description="Disordered" evidence="1">
    <location>
        <begin position="541"/>
        <end position="577"/>
    </location>
</feature>
<gene>
    <name evidence="3" type="ORF">CHIRRI_LOCUS2575</name>
</gene>
<feature type="compositionally biased region" description="Polar residues" evidence="1">
    <location>
        <begin position="541"/>
        <end position="551"/>
    </location>
</feature>
<dbReference type="OrthoDB" id="6345081at2759"/>
<feature type="compositionally biased region" description="Low complexity" evidence="1">
    <location>
        <begin position="321"/>
        <end position="342"/>
    </location>
</feature>
<dbReference type="Proteomes" id="UP001153620">
    <property type="component" value="Chromosome 1"/>
</dbReference>
<feature type="region of interest" description="Disordered" evidence="1">
    <location>
        <begin position="624"/>
        <end position="654"/>
    </location>
</feature>
<reference evidence="3" key="2">
    <citation type="submission" date="2022-10" db="EMBL/GenBank/DDBJ databases">
        <authorList>
            <consortium name="ENA_rothamsted_submissions"/>
            <consortium name="culmorum"/>
            <person name="King R."/>
        </authorList>
    </citation>
    <scope>NUCLEOTIDE SEQUENCE</scope>
</reference>
<keyword evidence="2" id="KW-0472">Membrane</keyword>
<keyword evidence="2" id="KW-1133">Transmembrane helix</keyword>
<evidence type="ECO:0000256" key="1">
    <source>
        <dbReference type="SAM" id="MobiDB-lite"/>
    </source>
</evidence>
<keyword evidence="4" id="KW-1185">Reference proteome</keyword>
<feature type="region of interest" description="Disordered" evidence="1">
    <location>
        <begin position="319"/>
        <end position="342"/>
    </location>
</feature>